<dbReference type="EMBL" id="CP016076">
    <property type="protein sequence ID" value="APU17163.1"/>
    <property type="molecule type" value="Genomic_DNA"/>
</dbReference>
<gene>
    <name evidence="2" type="ORF">UA74_25780</name>
</gene>
<organism evidence="2 3">
    <name type="scientific">Actinoalloteichus fjordicus</name>
    <dbReference type="NCBI Taxonomy" id="1612552"/>
    <lineage>
        <taxon>Bacteria</taxon>
        <taxon>Bacillati</taxon>
        <taxon>Actinomycetota</taxon>
        <taxon>Actinomycetes</taxon>
        <taxon>Pseudonocardiales</taxon>
        <taxon>Pseudonocardiaceae</taxon>
        <taxon>Actinoalloteichus</taxon>
    </lineage>
</organism>
<evidence type="ECO:0000256" key="1">
    <source>
        <dbReference type="SAM" id="Phobius"/>
    </source>
</evidence>
<proteinExistence type="predicted"/>
<evidence type="ECO:0000313" key="3">
    <source>
        <dbReference type="Proteomes" id="UP000185511"/>
    </source>
</evidence>
<dbReference type="KEGG" id="acad:UA74_25780"/>
<accession>A0AAC9LFV3</accession>
<protein>
    <submittedName>
        <fullName evidence="2">ABC-2 family transporter protein</fullName>
    </submittedName>
</protein>
<keyword evidence="1" id="KW-0812">Transmembrane</keyword>
<dbReference type="AlphaFoldDB" id="A0AAC9LFV3"/>
<keyword evidence="1" id="KW-1133">Transmembrane helix</keyword>
<feature type="transmembrane region" description="Helical" evidence="1">
    <location>
        <begin position="183"/>
        <end position="203"/>
    </location>
</feature>
<dbReference type="RefSeq" id="WP_075742573.1">
    <property type="nucleotide sequence ID" value="NZ_CP016076.1"/>
</dbReference>
<sequence length="322" mass="35350">MLWLVWRRNRVSLISLFVLGGLLSAVFFGAGLLLRAADTAFTQCLDGGYEAQYCFSDQGWQLGVLGGLALNLDRSLLLLPPVVALLAGAPLLTREINNGHHRFLWSQERKREHWFVSTVTVMFGAVALISLLIASALGFWSAQYNSSVQWQNFDNGLLVLPATALFLTALGMLVGAATKRRAIGMVACLAVGYGLVLAAPIAFRTYATPETMPMADYANYEATPNGYSSTGVDPSLLYLGGHFEDDAGNRVPDQEGWQRFREHNIDNPDDEPWSLPDGLHEIASYHPAERYWPFQAIEAGILLGLTALCIGGTLWFVRRRAG</sequence>
<feature type="transmembrane region" description="Helical" evidence="1">
    <location>
        <begin position="296"/>
        <end position="317"/>
    </location>
</feature>
<dbReference type="Proteomes" id="UP000185511">
    <property type="component" value="Chromosome"/>
</dbReference>
<reference evidence="3" key="1">
    <citation type="submission" date="2016-06" db="EMBL/GenBank/DDBJ databases">
        <title>Complete genome sequence of Actinoalloteichus fjordicus DSM 46855 (=ADI127-17), type strain of the new species Actinoalloteichus fjordicus.</title>
        <authorList>
            <person name="Ruckert C."/>
            <person name="Nouioui I."/>
            <person name="Willmese J."/>
            <person name="van Wezel G."/>
            <person name="Klenk H.-P."/>
            <person name="Kalinowski J."/>
            <person name="Zotchev S.B."/>
        </authorList>
    </citation>
    <scope>NUCLEOTIDE SEQUENCE [LARGE SCALE GENOMIC DNA]</scope>
    <source>
        <strain evidence="3">ADI127-7</strain>
    </source>
</reference>
<evidence type="ECO:0000313" key="2">
    <source>
        <dbReference type="EMBL" id="APU17163.1"/>
    </source>
</evidence>
<keyword evidence="3" id="KW-1185">Reference proteome</keyword>
<name>A0AAC9LFV3_9PSEU</name>
<feature type="transmembrane region" description="Helical" evidence="1">
    <location>
        <begin position="157"/>
        <end position="176"/>
    </location>
</feature>
<keyword evidence="1" id="KW-0472">Membrane</keyword>
<feature type="transmembrane region" description="Helical" evidence="1">
    <location>
        <begin position="12"/>
        <end position="33"/>
    </location>
</feature>
<feature type="transmembrane region" description="Helical" evidence="1">
    <location>
        <begin position="114"/>
        <end position="137"/>
    </location>
</feature>
<feature type="transmembrane region" description="Helical" evidence="1">
    <location>
        <begin position="75"/>
        <end position="93"/>
    </location>
</feature>